<dbReference type="EMBL" id="FOTS01000040">
    <property type="protein sequence ID" value="SFM08940.1"/>
    <property type="molecule type" value="Genomic_DNA"/>
</dbReference>
<dbReference type="AlphaFoldDB" id="A0A1I4N145"/>
<proteinExistence type="predicted"/>
<keyword evidence="1" id="KW-0812">Transmembrane</keyword>
<reference evidence="3" key="1">
    <citation type="submission" date="2016-10" db="EMBL/GenBank/DDBJ databases">
        <authorList>
            <person name="Varghese N."/>
            <person name="Submissions S."/>
        </authorList>
    </citation>
    <scope>NUCLEOTIDE SEQUENCE [LARGE SCALE GENOMIC DNA]</scope>
    <source>
        <strain evidence="3">DSM 13327</strain>
    </source>
</reference>
<keyword evidence="3" id="KW-1185">Reference proteome</keyword>
<accession>A0A1I4N145</accession>
<protein>
    <submittedName>
        <fullName evidence="2">Uncharacterized protein</fullName>
    </submittedName>
</protein>
<keyword evidence="1" id="KW-1133">Transmembrane helix</keyword>
<organism evidence="2 3">
    <name type="scientific">Pelosinus propionicus DSM 13327</name>
    <dbReference type="NCBI Taxonomy" id="1123291"/>
    <lineage>
        <taxon>Bacteria</taxon>
        <taxon>Bacillati</taxon>
        <taxon>Bacillota</taxon>
        <taxon>Negativicutes</taxon>
        <taxon>Selenomonadales</taxon>
        <taxon>Sporomusaceae</taxon>
        <taxon>Pelosinus</taxon>
    </lineage>
</organism>
<sequence length="85" mass="9336">MDFQREVLDRMIVLETKMDVVISGCPTCKAKVDASEIALTKTIESTKAAHHRIDEVYKTAGYISAGIGLILQVIAFAVQNFKGVH</sequence>
<feature type="transmembrane region" description="Helical" evidence="1">
    <location>
        <begin position="60"/>
        <end position="78"/>
    </location>
</feature>
<keyword evidence="1" id="KW-0472">Membrane</keyword>
<evidence type="ECO:0000313" key="3">
    <source>
        <dbReference type="Proteomes" id="UP000199520"/>
    </source>
</evidence>
<gene>
    <name evidence="2" type="ORF">SAMN04490355_10405</name>
</gene>
<evidence type="ECO:0000256" key="1">
    <source>
        <dbReference type="SAM" id="Phobius"/>
    </source>
</evidence>
<dbReference type="Proteomes" id="UP000199520">
    <property type="component" value="Unassembled WGS sequence"/>
</dbReference>
<name>A0A1I4N145_9FIRM</name>
<dbReference type="STRING" id="1123291.SAMN04490355_10405"/>
<evidence type="ECO:0000313" key="2">
    <source>
        <dbReference type="EMBL" id="SFM08940.1"/>
    </source>
</evidence>